<keyword evidence="4 9" id="KW-0547">Nucleotide-binding</keyword>
<dbReference type="Pfam" id="PF00004">
    <property type="entry name" value="AAA"/>
    <property type="match status" value="1"/>
</dbReference>
<evidence type="ECO:0000256" key="4">
    <source>
        <dbReference type="ARBA" id="ARBA00022741"/>
    </source>
</evidence>
<dbReference type="GO" id="GO:0022623">
    <property type="term" value="C:proteasome-activating nucleotidase complex"/>
    <property type="evidence" value="ECO:0007669"/>
    <property type="project" value="UniProtKB-UniRule"/>
</dbReference>
<gene>
    <name evidence="9" type="primary">pan</name>
    <name evidence="12" type="ORF">SJAV_13100</name>
</gene>
<dbReference type="InterPro" id="IPR032501">
    <property type="entry name" value="Prot_ATP_ID_OB_2nd"/>
</dbReference>
<dbReference type="Gene3D" id="1.10.8.60">
    <property type="match status" value="1"/>
</dbReference>
<dbReference type="SMART" id="SM00382">
    <property type="entry name" value="AAA"/>
    <property type="match status" value="1"/>
</dbReference>
<evidence type="ECO:0000313" key="12">
    <source>
        <dbReference type="EMBL" id="BFH73366.1"/>
    </source>
</evidence>
<keyword evidence="8 9" id="KW-0143">Chaperone</keyword>
<dbReference type="Gene3D" id="2.40.50.140">
    <property type="entry name" value="Nucleic acid-binding proteins"/>
    <property type="match status" value="1"/>
</dbReference>
<dbReference type="CDD" id="cd19502">
    <property type="entry name" value="RecA-like_PAN_like"/>
    <property type="match status" value="1"/>
</dbReference>
<sequence length="392" mass="43901">MSDELDSYRAKHYNSDDPIVRLLEEKIESLTKELEKLRQDLNWYKGELEKLLAPPYIEAIVLDILPDGKVVVRSSSGPNLIVNVSSNIDIKKLKPGTSVALTQRGSTIVEILPEREDVYVKSFEVVEKPNVHYSDIGGLSEQIRELVEVVELPLKNPELFREIGIEPPKGVLLYGPPGTGKTMLAKAVAAESNATFIQVVASEFAQKFVGEGARIVREVFELARRKAPSIVFIDEIDAIGAKRVDMGTSGEREVQRTLMQLLAEIDGFKPLDNVKIIAATNRIDILDPALLRPGRFDRLIEVPLPNYEGRKEIFRIYLQKMKVDGSIKYDVLASLTNGFSGAEIKNACTEAGYIAIREGRRYITMDDLVKAIEKIRAKNNKSKSTERSEKYV</sequence>
<evidence type="ECO:0000259" key="11">
    <source>
        <dbReference type="SMART" id="SM00382"/>
    </source>
</evidence>
<feature type="domain" description="AAA+ ATPase" evidence="11">
    <location>
        <begin position="167"/>
        <end position="306"/>
    </location>
</feature>
<proteinExistence type="inferred from homology"/>
<dbReference type="GO" id="GO:0043335">
    <property type="term" value="P:protein unfolding"/>
    <property type="evidence" value="ECO:0007669"/>
    <property type="project" value="UniProtKB-UniRule"/>
</dbReference>
<dbReference type="SUPFAM" id="SSF52540">
    <property type="entry name" value="P-loop containing nucleoside triphosphate hydrolases"/>
    <property type="match status" value="1"/>
</dbReference>
<dbReference type="InterPro" id="IPR027417">
    <property type="entry name" value="P-loop_NTPase"/>
</dbReference>
<dbReference type="InterPro" id="IPR003593">
    <property type="entry name" value="AAA+_ATPase"/>
</dbReference>
<feature type="coiled-coil region" evidence="9">
    <location>
        <begin position="20"/>
        <end position="47"/>
    </location>
</feature>
<dbReference type="GeneID" id="92354250"/>
<comment type="subcellular location">
    <subcellularLocation>
        <location evidence="1 9">Cytoplasm</location>
    </subcellularLocation>
</comment>
<dbReference type="GO" id="GO:0005524">
    <property type="term" value="F:ATP binding"/>
    <property type="evidence" value="ECO:0007669"/>
    <property type="project" value="UniProtKB-UniRule"/>
</dbReference>
<evidence type="ECO:0000256" key="7">
    <source>
        <dbReference type="ARBA" id="ARBA00023054"/>
    </source>
</evidence>
<keyword evidence="6 9" id="KW-0647">Proteasome</keyword>
<dbReference type="Pfam" id="PF17862">
    <property type="entry name" value="AAA_lid_3"/>
    <property type="match status" value="1"/>
</dbReference>
<dbReference type="PROSITE" id="PS00674">
    <property type="entry name" value="AAA"/>
    <property type="match status" value="1"/>
</dbReference>
<evidence type="ECO:0000256" key="5">
    <source>
        <dbReference type="ARBA" id="ARBA00022840"/>
    </source>
</evidence>
<dbReference type="EMBL" id="AP031322">
    <property type="protein sequence ID" value="BFH73366.1"/>
    <property type="molecule type" value="Genomic_DNA"/>
</dbReference>
<dbReference type="GO" id="GO:0016887">
    <property type="term" value="F:ATP hydrolysis activity"/>
    <property type="evidence" value="ECO:0007669"/>
    <property type="project" value="UniProtKB-UniRule"/>
</dbReference>
<keyword evidence="5 9" id="KW-0067">ATP-binding</keyword>
<comment type="domain">
    <text evidence="9">Consists of three main regions, an N-terminal coiled-coil domain that may assist in substrate recognition, an interdomain involved in PAN hexamerization, and a C-terminal ATPase domain of the AAA type.</text>
</comment>
<keyword evidence="7 9" id="KW-0175">Coiled coil</keyword>
<dbReference type="InterPro" id="IPR003959">
    <property type="entry name" value="ATPase_AAA_core"/>
</dbReference>
<dbReference type="InterPro" id="IPR012340">
    <property type="entry name" value="NA-bd_OB-fold"/>
</dbReference>
<evidence type="ECO:0000256" key="10">
    <source>
        <dbReference type="RuleBase" id="RU003651"/>
    </source>
</evidence>
<comment type="similarity">
    <text evidence="2 9 10">Belongs to the AAA ATPase family.</text>
</comment>
<evidence type="ECO:0000256" key="2">
    <source>
        <dbReference type="ARBA" id="ARBA00006914"/>
    </source>
</evidence>
<dbReference type="InterPro" id="IPR041569">
    <property type="entry name" value="AAA_lid_3"/>
</dbReference>
<dbReference type="RefSeq" id="WP_369611510.1">
    <property type="nucleotide sequence ID" value="NZ_AP031322.1"/>
</dbReference>
<evidence type="ECO:0000256" key="9">
    <source>
        <dbReference type="HAMAP-Rule" id="MF_00553"/>
    </source>
</evidence>
<dbReference type="NCBIfam" id="NF003069">
    <property type="entry name" value="PRK03992.1"/>
    <property type="match status" value="1"/>
</dbReference>
<dbReference type="HAMAP" id="MF_00553">
    <property type="entry name" value="PAN"/>
    <property type="match status" value="1"/>
</dbReference>
<comment type="function">
    <text evidence="9">ATPase which is responsible for recognizing, binding, unfolding and translocation of substrate proteins into the archaeal 20S proteasome core particle. Is essential for opening the gate of the 20S proteasome via an interaction with its C-terminus, thereby allowing substrate entry and access to the site of proteolysis. Thus, the C-termini of the proteasomal ATPase function like a 'key in a lock' to induce gate opening and therefore regulate proteolysis. Unfolding activity requires energy from ATP hydrolysis, whereas ATP binding alone promotes ATPase-20S proteasome association which triggers gate opening, and supports translocation of unfolded substrates.</text>
</comment>
<dbReference type="NCBIfam" id="TIGR01242">
    <property type="entry name" value="proteasome-activating nucleotidase"/>
    <property type="match status" value="1"/>
</dbReference>
<dbReference type="KEGG" id="sjv:SJAV_13100"/>
<feature type="binding site" evidence="9">
    <location>
        <begin position="178"/>
        <end position="183"/>
    </location>
    <ligand>
        <name>ATP</name>
        <dbReference type="ChEBI" id="CHEBI:30616"/>
    </ligand>
</feature>
<reference evidence="12" key="1">
    <citation type="submission" date="2024-03" db="EMBL/GenBank/DDBJ databases">
        <title>Complete genome sequence of Sulfurisphaera javensis strain KD-1.</title>
        <authorList>
            <person name="Sakai H."/>
            <person name="Nur N."/>
            <person name="Suwanto A."/>
            <person name="Kurosawa N."/>
        </authorList>
    </citation>
    <scope>NUCLEOTIDE SEQUENCE</scope>
    <source>
        <strain evidence="12">KD-1</strain>
    </source>
</reference>
<dbReference type="GO" id="GO:0005737">
    <property type="term" value="C:cytoplasm"/>
    <property type="evidence" value="ECO:0007669"/>
    <property type="project" value="UniProtKB-SubCell"/>
</dbReference>
<dbReference type="GO" id="GO:0010498">
    <property type="term" value="P:proteasomal protein catabolic process"/>
    <property type="evidence" value="ECO:0007669"/>
    <property type="project" value="UniProtKB-UniRule"/>
</dbReference>
<evidence type="ECO:0000256" key="3">
    <source>
        <dbReference type="ARBA" id="ARBA00022490"/>
    </source>
</evidence>
<evidence type="ECO:0000256" key="1">
    <source>
        <dbReference type="ARBA" id="ARBA00004496"/>
    </source>
</evidence>
<protein>
    <recommendedName>
        <fullName evidence="9">Proteasome-activating nucleotidase</fullName>
        <shortName evidence="9">PAN</shortName>
    </recommendedName>
    <alternativeName>
        <fullName evidence="9">Proteasomal ATPase</fullName>
    </alternativeName>
    <alternativeName>
        <fullName evidence="9">Proteasome regulatory ATPase</fullName>
    </alternativeName>
    <alternativeName>
        <fullName evidence="9">Proteasome regulatory particle</fullName>
    </alternativeName>
</protein>
<dbReference type="InterPro" id="IPR023501">
    <property type="entry name" value="Nucleotidase_PAN"/>
</dbReference>
<dbReference type="PANTHER" id="PTHR23073">
    <property type="entry name" value="26S PROTEASOME REGULATORY SUBUNIT"/>
    <property type="match status" value="1"/>
</dbReference>
<dbReference type="Pfam" id="PF16450">
    <property type="entry name" value="Prot_ATP_ID_OB_C"/>
    <property type="match status" value="1"/>
</dbReference>
<dbReference type="InterPro" id="IPR050221">
    <property type="entry name" value="26S_Proteasome_ATPase"/>
</dbReference>
<evidence type="ECO:0000256" key="8">
    <source>
        <dbReference type="ARBA" id="ARBA00023186"/>
    </source>
</evidence>
<evidence type="ECO:0000256" key="6">
    <source>
        <dbReference type="ARBA" id="ARBA00022942"/>
    </source>
</evidence>
<dbReference type="FunFam" id="3.40.50.300:FF:000033">
    <property type="entry name" value="26S protease regulatory subunit 6B"/>
    <property type="match status" value="1"/>
</dbReference>
<keyword evidence="3 9" id="KW-0963">Cytoplasm</keyword>
<feature type="binding site" evidence="9">
    <location>
        <position position="317"/>
    </location>
    <ligand>
        <name>ATP</name>
        <dbReference type="ChEBI" id="CHEBI:30616"/>
    </ligand>
</feature>
<comment type="subunit">
    <text evidence="9">Homohexamer. The hexameric complex has a two-ring architecture resembling a top hat that caps the 20S proteasome core at one or both ends. Upon ATP-binding, the C-terminus of PAN interacts with the alpha-rings of the proteasome core by binding to the intersubunit pockets.</text>
</comment>
<dbReference type="Gene3D" id="3.40.50.300">
    <property type="entry name" value="P-loop containing nucleotide triphosphate hydrolases"/>
    <property type="match status" value="1"/>
</dbReference>
<dbReference type="InterPro" id="IPR003960">
    <property type="entry name" value="ATPase_AAA_CS"/>
</dbReference>
<organism evidence="12">
    <name type="scientific">Sulfurisphaera javensis</name>
    <dbReference type="NCBI Taxonomy" id="2049879"/>
    <lineage>
        <taxon>Archaea</taxon>
        <taxon>Thermoproteota</taxon>
        <taxon>Thermoprotei</taxon>
        <taxon>Sulfolobales</taxon>
        <taxon>Sulfolobaceae</taxon>
        <taxon>Sulfurisphaera</taxon>
    </lineage>
</organism>
<dbReference type="AlphaFoldDB" id="A0AAT9GR31"/>
<name>A0AAT9GR31_9CREN</name>
<accession>A0AAT9GR31</accession>